<dbReference type="PANTHER" id="PTHR10046">
    <property type="entry name" value="ATP DEPENDENT LON PROTEASE FAMILY MEMBER"/>
    <property type="match status" value="1"/>
</dbReference>
<dbReference type="AlphaFoldDB" id="A0AAT9LDY7"/>
<dbReference type="InterPro" id="IPR027065">
    <property type="entry name" value="Lon_Prtase"/>
</dbReference>
<reference evidence="2" key="1">
    <citation type="submission" date="2020-10" db="EMBL/GenBank/DDBJ databases">
        <authorList>
            <person name="Kadnikov V."/>
            <person name="Beletsky A.V."/>
            <person name="Mardanov A.V."/>
            <person name="Karnachuk O.V."/>
            <person name="Ravin N.V."/>
        </authorList>
    </citation>
    <scope>NUCLEOTIDE SEQUENCE</scope>
    <source>
        <strain evidence="2">Bu02</strain>
    </source>
</reference>
<proteinExistence type="predicted"/>
<dbReference type="GO" id="GO:0005524">
    <property type="term" value="F:ATP binding"/>
    <property type="evidence" value="ECO:0007669"/>
    <property type="project" value="InterPro"/>
</dbReference>
<dbReference type="GO" id="GO:0006508">
    <property type="term" value="P:proteolysis"/>
    <property type="evidence" value="ECO:0007669"/>
    <property type="project" value="InterPro"/>
</dbReference>
<evidence type="ECO:0000313" key="2">
    <source>
        <dbReference type="EMBL" id="QUL98358.1"/>
    </source>
</evidence>
<dbReference type="PRINTS" id="PR00830">
    <property type="entry name" value="ENDOLAPTASE"/>
</dbReference>
<sequence>MNREPQKADFSRRLKRTALVTLVLLAALLLQYIPTGYLAVYPGPCSSLGEIVEVEGHPARESSFYMVSILAKDASIYAVVRALIDPSVTLWSKNQVLGSMTPEEYMAENRRLMEESQRISAYVAMRARGLVSSREDTLPINVSIKTGEVAGPSAGLVFALEILSRIDGDLVMGRKIAGTGVLDETGKVLPVGGVAQKVIACRRQGVDIFLVPKANLEEALKFAGKMRIIGVGTFDEAVLALSSGKSPGR</sequence>
<dbReference type="InterPro" id="IPR020568">
    <property type="entry name" value="Ribosomal_Su5_D2-typ_SF"/>
</dbReference>
<feature type="domain" description="Lon proteolytic" evidence="1">
    <location>
        <begin position="112"/>
        <end position="219"/>
    </location>
</feature>
<dbReference type="EMBL" id="CP062796">
    <property type="protein sequence ID" value="QUL98358.1"/>
    <property type="molecule type" value="Genomic_DNA"/>
</dbReference>
<name>A0AAT9LDY7_9FIRM</name>
<dbReference type="InterPro" id="IPR014721">
    <property type="entry name" value="Ribsml_uS5_D2-typ_fold_subgr"/>
</dbReference>
<dbReference type="GO" id="GO:0004252">
    <property type="term" value="F:serine-type endopeptidase activity"/>
    <property type="evidence" value="ECO:0007669"/>
    <property type="project" value="InterPro"/>
</dbReference>
<dbReference type="Pfam" id="PF05362">
    <property type="entry name" value="Lon_C"/>
    <property type="match status" value="1"/>
</dbReference>
<dbReference type="GO" id="GO:0004176">
    <property type="term" value="F:ATP-dependent peptidase activity"/>
    <property type="evidence" value="ECO:0007669"/>
    <property type="project" value="InterPro"/>
</dbReference>
<dbReference type="KEGG" id="fcz:IMF26_10110"/>
<protein>
    <recommendedName>
        <fullName evidence="1">Lon proteolytic domain-containing protein</fullName>
    </recommendedName>
</protein>
<dbReference type="SUPFAM" id="SSF54211">
    <property type="entry name" value="Ribosomal protein S5 domain 2-like"/>
    <property type="match status" value="1"/>
</dbReference>
<dbReference type="Gene3D" id="3.30.230.10">
    <property type="match status" value="1"/>
</dbReference>
<gene>
    <name evidence="2" type="ORF">IMF26_10110</name>
</gene>
<accession>A0AAT9LDY7</accession>
<organism evidence="2">
    <name type="scientific">Candidatus Fermentithermobacillus carboniphilus</name>
    <dbReference type="NCBI Taxonomy" id="3085328"/>
    <lineage>
        <taxon>Bacteria</taxon>
        <taxon>Bacillati</taxon>
        <taxon>Bacillota</taxon>
        <taxon>Candidatus Fermentithermobacillia</taxon>
        <taxon>Candidatus Fermentithermobacillales</taxon>
        <taxon>Candidatus Fermentithermobacillaceae</taxon>
        <taxon>Candidatus Fermentithermobacillus</taxon>
    </lineage>
</organism>
<reference evidence="2" key="2">
    <citation type="journal article" date="2023" name="Biology">
        <title>Prokaryotic Life Associated with Coal-Fire Gas Vents Revealed by Metagenomics.</title>
        <authorList>
            <person name="Kadnikov V.V."/>
            <person name="Mardanov A.V."/>
            <person name="Beletsky A.V."/>
            <person name="Karnachuk O.V."/>
            <person name="Ravin N.V."/>
        </authorList>
    </citation>
    <scope>NUCLEOTIDE SEQUENCE</scope>
    <source>
        <strain evidence="2">Bu02</strain>
    </source>
</reference>
<dbReference type="GO" id="GO:0030163">
    <property type="term" value="P:protein catabolic process"/>
    <property type="evidence" value="ECO:0007669"/>
    <property type="project" value="InterPro"/>
</dbReference>
<evidence type="ECO:0000259" key="1">
    <source>
        <dbReference type="Pfam" id="PF05362"/>
    </source>
</evidence>
<dbReference type="InterPro" id="IPR008269">
    <property type="entry name" value="Lon_proteolytic"/>
</dbReference>